<dbReference type="InterPro" id="IPR006953">
    <property type="entry name" value="Vesicle_Uso1_P115_head"/>
</dbReference>
<organism evidence="7 8">
    <name type="scientific">Pseudozyma flocculosa PF-1</name>
    <dbReference type="NCBI Taxonomy" id="1277687"/>
    <lineage>
        <taxon>Eukaryota</taxon>
        <taxon>Fungi</taxon>
        <taxon>Dikarya</taxon>
        <taxon>Basidiomycota</taxon>
        <taxon>Ustilaginomycotina</taxon>
        <taxon>Ustilaginomycetes</taxon>
        <taxon>Ustilaginales</taxon>
        <taxon>Ustilaginaceae</taxon>
        <taxon>Pseudozyma</taxon>
    </lineage>
</organism>
<dbReference type="GO" id="GO:0005795">
    <property type="term" value="C:Golgi stack"/>
    <property type="evidence" value="ECO:0007669"/>
    <property type="project" value="TreeGrafter"/>
</dbReference>
<feature type="compositionally biased region" description="Basic and acidic residues" evidence="4">
    <location>
        <begin position="1139"/>
        <end position="1148"/>
    </location>
</feature>
<evidence type="ECO:0000256" key="4">
    <source>
        <dbReference type="SAM" id="MobiDB-lite"/>
    </source>
</evidence>
<feature type="compositionally biased region" description="Low complexity" evidence="4">
    <location>
        <begin position="1150"/>
        <end position="1161"/>
    </location>
</feature>
<dbReference type="GO" id="GO:0012507">
    <property type="term" value="C:ER to Golgi transport vesicle membrane"/>
    <property type="evidence" value="ECO:0007669"/>
    <property type="project" value="TreeGrafter"/>
</dbReference>
<dbReference type="HOGENOM" id="CLU_006318_1_0_1"/>
<evidence type="ECO:0000313" key="7">
    <source>
        <dbReference type="EMBL" id="EPQ26712.1"/>
    </source>
</evidence>
<feature type="compositionally biased region" description="Polar residues" evidence="4">
    <location>
        <begin position="1107"/>
        <end position="1116"/>
    </location>
</feature>
<dbReference type="KEGG" id="pfp:PFL1_05691"/>
<dbReference type="GO" id="GO:0048280">
    <property type="term" value="P:vesicle fusion with Golgi apparatus"/>
    <property type="evidence" value="ECO:0007669"/>
    <property type="project" value="InterPro"/>
</dbReference>
<dbReference type="EMBL" id="KE361643">
    <property type="protein sequence ID" value="EPQ26712.1"/>
    <property type="molecule type" value="Genomic_DNA"/>
</dbReference>
<dbReference type="InterPro" id="IPR006955">
    <property type="entry name" value="Uso1_p115_C"/>
</dbReference>
<gene>
    <name evidence="7" type="ORF">PFL1_05691</name>
</gene>
<dbReference type="Pfam" id="PF04869">
    <property type="entry name" value="Uso1_p115_head"/>
    <property type="match status" value="1"/>
</dbReference>
<evidence type="ECO:0000256" key="1">
    <source>
        <dbReference type="ARBA" id="ARBA00004555"/>
    </source>
</evidence>
<dbReference type="Proteomes" id="UP000053664">
    <property type="component" value="Unassembled WGS sequence"/>
</dbReference>
<dbReference type="eggNOG" id="KOG0946">
    <property type="taxonomic scope" value="Eukaryota"/>
</dbReference>
<evidence type="ECO:0000256" key="3">
    <source>
        <dbReference type="ARBA" id="ARBA00023054"/>
    </source>
</evidence>
<feature type="region of interest" description="Disordered" evidence="4">
    <location>
        <begin position="798"/>
        <end position="833"/>
    </location>
</feature>
<feature type="region of interest" description="Disordered" evidence="4">
    <location>
        <begin position="583"/>
        <end position="604"/>
    </location>
</feature>
<feature type="compositionally biased region" description="Basic and acidic residues" evidence="4">
    <location>
        <begin position="1056"/>
        <end position="1103"/>
    </location>
</feature>
<feature type="compositionally biased region" description="Acidic residues" evidence="4">
    <location>
        <begin position="1225"/>
        <end position="1246"/>
    </location>
</feature>
<dbReference type="GO" id="GO:0006886">
    <property type="term" value="P:intracellular protein transport"/>
    <property type="evidence" value="ECO:0007669"/>
    <property type="project" value="InterPro"/>
</dbReference>
<dbReference type="GeneID" id="19319777"/>
<feature type="region of interest" description="Disordered" evidence="4">
    <location>
        <begin position="1049"/>
        <end position="1246"/>
    </location>
</feature>
<keyword evidence="3" id="KW-0175">Coiled coil</keyword>
<accession>A0A061H205</accession>
<proteinExistence type="predicted"/>
<feature type="compositionally biased region" description="Basic and acidic residues" evidence="4">
    <location>
        <begin position="1117"/>
        <end position="1130"/>
    </location>
</feature>
<evidence type="ECO:0000259" key="5">
    <source>
        <dbReference type="Pfam" id="PF04869"/>
    </source>
</evidence>
<evidence type="ECO:0000256" key="2">
    <source>
        <dbReference type="ARBA" id="ARBA00023034"/>
    </source>
</evidence>
<evidence type="ECO:0008006" key="9">
    <source>
        <dbReference type="Google" id="ProtNLM"/>
    </source>
</evidence>
<evidence type="ECO:0000313" key="8">
    <source>
        <dbReference type="Proteomes" id="UP000053664"/>
    </source>
</evidence>
<keyword evidence="2" id="KW-0333">Golgi apparatus</keyword>
<comment type="subcellular location">
    <subcellularLocation>
        <location evidence="1">Golgi apparatus</location>
    </subcellularLocation>
</comment>
<dbReference type="GO" id="GO:0048211">
    <property type="term" value="P:Golgi vesicle docking"/>
    <property type="evidence" value="ECO:0007669"/>
    <property type="project" value="TreeGrafter"/>
</dbReference>
<sequence>MLHGFDFLRQQYSQLAKPGSGQQTVAATVQTLADRLTKAEETQSPLEDRRAAVLALKGLSRDHTRLVGEKGLPALLVSLERDAKDEELARALIECCITLCEVPPAGSEPQRRPGAKRKQYEAGPPAGLLNTDIFLSEPGPLHALLPLLAPNRAFYTRFASLQLLGSLLRNRPSRVQDHVLVAPGGCGAVLECLAEGAGSSAEIVRNEALLLLPHLVHGNADIQKLVAFEGVFEKLLDVCAVEGRIEGGVIVQDALEGLEALLRYNVSNQNYFRETLSIPMLAPLLFYPPPPSQDGGAFAEQEHARQLEAFSFQEWDQQKLLNARLVVGIVGMLVGGQGEGRKSNQAALLQCGVTKCLAELALASTAPASLKAQSLHVLASLLRASRVNQDQLSTLHVFPIQMILEEADGAGVAAGDAHDQPGGSASASGRPSGDYAQQQQQQQMAEPSYTRLPARPAVAALIGTAVNGAGTKGGLGLRAAALACFEAYVADNLDARLGILSTMASPPDDNPNQQNDADRPYSAGSVLVEGLVQNPATEAAARGSDAYKYLISSMLFSHVVRGSETAKKVARQIAVTPEGQVIKRLRKEDEDGGGGDDDDEDDDQASLIQVVVGNLTMAERELADAVRRERAGTLASTSSNGFSAADWTRIMTGYLVVLSVWLFESPLSVRDFLSESATLQALIQPVAQSSGVDPLVQALAAFLLGVAYEFDTNPGNVAVTRATMQPILLSRIGADNFAVRLERLKDDARFADVSPDGLEKLARLEEEREFNEFRAREREEARLAAAAAASAAAVGAEGAAQGAGQETGDASARAGDKKRSGDDDEDEEAARDRELELSGMGHLSRRRKMGLWFDWAFVEFWRANSVMIQKTILVDPASSSTQQASATTELLDAQRQLDSARDTIGKQGRELEVLEKRVEELSRLLDEERKAAAERIEQLESESAQSVPRMQQLQDEVTAIRTEVESITAAKAEVEEEVKKVKAELESARAEIEAKVSHFQQEIASASAKDAQRGDEAAAAAVAEAKAASEAEVAEWRKKHDELVEQLRQVEAASQAREEERARSLEAKTREHDEVVERLQRLEASAKAEKEEQERVLHAKTEEVDSLTAQLSTVTQERSEIQVRVEEQASRIESLSSDLKTKQDEVESLKSSAAAAAAAAGSGSGDKKSKGATAQGKKEDEEMKRLRAEKEDLTKENEDLLVLLEELSSKRKKDKARMREKGLEVSEDEDDDDDDDDDDADEGDDE</sequence>
<dbReference type="InterPro" id="IPR011989">
    <property type="entry name" value="ARM-like"/>
</dbReference>
<dbReference type="PANTHER" id="PTHR10013">
    <property type="entry name" value="GENERAL VESICULAR TRANSPORT FACTOR P115"/>
    <property type="match status" value="1"/>
</dbReference>
<dbReference type="AlphaFoldDB" id="A0A061H205"/>
<dbReference type="InterPro" id="IPR016024">
    <property type="entry name" value="ARM-type_fold"/>
</dbReference>
<dbReference type="SUPFAM" id="SSF48371">
    <property type="entry name" value="ARM repeat"/>
    <property type="match status" value="1"/>
</dbReference>
<dbReference type="InterPro" id="IPR024095">
    <property type="entry name" value="Vesicle_P115"/>
</dbReference>
<feature type="domain" description="Uso1/p115-like vesicle tethering protein C-terminal" evidence="6">
    <location>
        <begin position="1118"/>
        <end position="1241"/>
    </location>
</feature>
<feature type="compositionally biased region" description="Low complexity" evidence="4">
    <location>
        <begin position="411"/>
        <end position="443"/>
    </location>
</feature>
<feature type="compositionally biased region" description="Basic and acidic residues" evidence="4">
    <location>
        <begin position="1176"/>
        <end position="1198"/>
    </location>
</feature>
<dbReference type="PANTHER" id="PTHR10013:SF0">
    <property type="entry name" value="GENERAL VESICULAR TRANSPORT FACTOR P115"/>
    <property type="match status" value="1"/>
</dbReference>
<name>A0A061H205_9BASI</name>
<evidence type="ECO:0000259" key="6">
    <source>
        <dbReference type="Pfam" id="PF04871"/>
    </source>
</evidence>
<dbReference type="RefSeq" id="XP_007881417.1">
    <property type="nucleotide sequence ID" value="XM_007883226.1"/>
</dbReference>
<feature type="region of interest" description="Disordered" evidence="4">
    <location>
        <begin position="411"/>
        <end position="448"/>
    </location>
</feature>
<reference evidence="7 8" key="1">
    <citation type="journal article" date="2013" name="Plant Cell">
        <title>The transition from a phytopathogenic smut ancestor to an anamorphic biocontrol agent deciphered by comparative whole-genome analysis.</title>
        <authorList>
            <person name="Lefebvre F."/>
            <person name="Joly D.L."/>
            <person name="Labbe C."/>
            <person name="Teichmann B."/>
            <person name="Linning R."/>
            <person name="Belzile F."/>
            <person name="Bakkeren G."/>
            <person name="Belanger R.R."/>
        </authorList>
    </citation>
    <scope>NUCLEOTIDE SEQUENCE [LARGE SCALE GENOMIC DNA]</scope>
    <source>
        <strain evidence="7 8">PF-1</strain>
    </source>
</reference>
<dbReference type="Gene3D" id="1.25.10.10">
    <property type="entry name" value="Leucine-rich Repeat Variant"/>
    <property type="match status" value="1"/>
</dbReference>
<feature type="domain" description="Vesicle tethering protein Uso1/P115-like head" evidence="5">
    <location>
        <begin position="443"/>
        <end position="755"/>
    </location>
</feature>
<feature type="compositionally biased region" description="Acidic residues" evidence="4">
    <location>
        <begin position="590"/>
        <end position="604"/>
    </location>
</feature>
<dbReference type="Pfam" id="PF04871">
    <property type="entry name" value="Uso1_p115_C"/>
    <property type="match status" value="1"/>
</dbReference>
<dbReference type="OrthoDB" id="198977at2759"/>
<dbReference type="GO" id="GO:0005783">
    <property type="term" value="C:endoplasmic reticulum"/>
    <property type="evidence" value="ECO:0007669"/>
    <property type="project" value="TreeGrafter"/>
</dbReference>
<dbReference type="GO" id="GO:0000139">
    <property type="term" value="C:Golgi membrane"/>
    <property type="evidence" value="ECO:0007669"/>
    <property type="project" value="InterPro"/>
</dbReference>
<dbReference type="GO" id="GO:0006888">
    <property type="term" value="P:endoplasmic reticulum to Golgi vesicle-mediated transport"/>
    <property type="evidence" value="ECO:0007669"/>
    <property type="project" value="TreeGrafter"/>
</dbReference>
<protein>
    <recommendedName>
        <fullName evidence="9">Vesicle tethering protein Uso1/P115-like head domain-containing protein</fullName>
    </recommendedName>
</protein>
<dbReference type="Gene3D" id="1.10.287.1490">
    <property type="match status" value="1"/>
</dbReference>